<proteinExistence type="predicted"/>
<dbReference type="PROSITE" id="PS51032">
    <property type="entry name" value="AP2_ERF"/>
    <property type="match status" value="1"/>
</dbReference>
<dbReference type="FunFam" id="3.30.730.10:FF:000001">
    <property type="entry name" value="Ethylene-responsive transcription factor 2"/>
    <property type="match status" value="1"/>
</dbReference>
<evidence type="ECO:0000313" key="10">
    <source>
        <dbReference type="Proteomes" id="UP000655225"/>
    </source>
</evidence>
<dbReference type="Gene3D" id="3.30.730.10">
    <property type="entry name" value="AP2/ERF domain"/>
    <property type="match status" value="1"/>
</dbReference>
<dbReference type="InterPro" id="IPR032675">
    <property type="entry name" value="LRR_dom_sf"/>
</dbReference>
<sequence>MLIASVVFLYAIKCAIFENLSTTTKVESIPRCGKAVSWDPSKDQSKLLILLSFNHGFHERGASRLSDLQIVFSVVNGSTGGTFIIPEGYHVDGNGADMFIHSKFAISLPFTISDCTWSLGRDLSHNFFNGSIPESLGQLTSLRRLNLNSNSLSGRVPAALGGRLLHRASFKYVATRIVICLCGIPGLPTCGPHLSAGAKIGIGLGTSLAFLLIVICSLCWWKRRQNILRAQRISAREAPYAKARTHFVRDVQMGRHHAHECSSTSRLKKMREKGFTGYLLVPLAVPFQCRMSIGEGWNPDVFKLDALVYHRHYRGVRKRPWGRYAAEIRDPWKKTRVWLGTFDTPEEAAMAYDGAARSLRGVKAKTNFPAPATPSGFSLDLNLPSERWGFPPGGLVLGEFLQTRVLKEISSVSTESSAKDSHVPVTEPATFYGMVKRGLSIDLNEPPPFCL</sequence>
<feature type="transmembrane region" description="Helical" evidence="6">
    <location>
        <begin position="200"/>
        <end position="221"/>
    </location>
</feature>
<evidence type="ECO:0000256" key="7">
    <source>
        <dbReference type="SAM" id="SignalP"/>
    </source>
</evidence>
<dbReference type="GO" id="GO:0003677">
    <property type="term" value="F:DNA binding"/>
    <property type="evidence" value="ECO:0007669"/>
    <property type="project" value="UniProtKB-KW"/>
</dbReference>
<keyword evidence="7" id="KW-0732">Signal</keyword>
<evidence type="ECO:0000256" key="2">
    <source>
        <dbReference type="ARBA" id="ARBA00023015"/>
    </source>
</evidence>
<evidence type="ECO:0000256" key="6">
    <source>
        <dbReference type="SAM" id="Phobius"/>
    </source>
</evidence>
<evidence type="ECO:0000259" key="8">
    <source>
        <dbReference type="PROSITE" id="PS51032"/>
    </source>
</evidence>
<evidence type="ECO:0000313" key="9">
    <source>
        <dbReference type="EMBL" id="KAF8413840.1"/>
    </source>
</evidence>
<dbReference type="SUPFAM" id="SSF54171">
    <property type="entry name" value="DNA-binding domain"/>
    <property type="match status" value="1"/>
</dbReference>
<keyword evidence="4" id="KW-0804">Transcription</keyword>
<dbReference type="PANTHER" id="PTHR31677">
    <property type="entry name" value="AP2 DOMAIN CLASS TRANSCRIPTION FACTOR"/>
    <property type="match status" value="1"/>
</dbReference>
<keyword evidence="6" id="KW-0472">Membrane</keyword>
<dbReference type="EMBL" id="JABCRI010000001">
    <property type="protein sequence ID" value="KAF8413840.1"/>
    <property type="molecule type" value="Genomic_DNA"/>
</dbReference>
<feature type="chain" id="PRO_5032922917" description="AP2/ERF domain-containing protein" evidence="7">
    <location>
        <begin position="18"/>
        <end position="451"/>
    </location>
</feature>
<organism evidence="9 10">
    <name type="scientific">Tetracentron sinense</name>
    <name type="common">Spur-leaf</name>
    <dbReference type="NCBI Taxonomy" id="13715"/>
    <lineage>
        <taxon>Eukaryota</taxon>
        <taxon>Viridiplantae</taxon>
        <taxon>Streptophyta</taxon>
        <taxon>Embryophyta</taxon>
        <taxon>Tracheophyta</taxon>
        <taxon>Spermatophyta</taxon>
        <taxon>Magnoliopsida</taxon>
        <taxon>Trochodendrales</taxon>
        <taxon>Trochodendraceae</taxon>
        <taxon>Tetracentron</taxon>
    </lineage>
</organism>
<gene>
    <name evidence="9" type="ORF">HHK36_001834</name>
</gene>
<dbReference type="SUPFAM" id="SSF52058">
    <property type="entry name" value="L domain-like"/>
    <property type="match status" value="1"/>
</dbReference>
<dbReference type="Proteomes" id="UP000655225">
    <property type="component" value="Unassembled WGS sequence"/>
</dbReference>
<keyword evidence="6" id="KW-0812">Transmembrane</keyword>
<accession>A0A834ZU27</accession>
<dbReference type="InterPro" id="IPR001471">
    <property type="entry name" value="AP2/ERF_dom"/>
</dbReference>
<keyword evidence="2" id="KW-0805">Transcription regulation</keyword>
<dbReference type="AlphaFoldDB" id="A0A834ZU27"/>
<dbReference type="GO" id="GO:0003700">
    <property type="term" value="F:DNA-binding transcription factor activity"/>
    <property type="evidence" value="ECO:0007669"/>
    <property type="project" value="InterPro"/>
</dbReference>
<comment type="caution">
    <text evidence="9">The sequence shown here is derived from an EMBL/GenBank/DDBJ whole genome shotgun (WGS) entry which is preliminary data.</text>
</comment>
<name>A0A834ZU27_TETSI</name>
<keyword evidence="3" id="KW-0238">DNA-binding</keyword>
<dbReference type="Pfam" id="PF00847">
    <property type="entry name" value="AP2"/>
    <property type="match status" value="1"/>
</dbReference>
<evidence type="ECO:0000256" key="1">
    <source>
        <dbReference type="ARBA" id="ARBA00004123"/>
    </source>
</evidence>
<dbReference type="OrthoDB" id="1933606at2759"/>
<evidence type="ECO:0000256" key="4">
    <source>
        <dbReference type="ARBA" id="ARBA00023163"/>
    </source>
</evidence>
<dbReference type="InterPro" id="IPR001611">
    <property type="entry name" value="Leu-rich_rpt"/>
</dbReference>
<dbReference type="Pfam" id="PF00560">
    <property type="entry name" value="LRR_1"/>
    <property type="match status" value="2"/>
</dbReference>
<comment type="subcellular location">
    <subcellularLocation>
        <location evidence="1">Nucleus</location>
    </subcellularLocation>
</comment>
<keyword evidence="10" id="KW-1185">Reference proteome</keyword>
<dbReference type="PRINTS" id="PR00367">
    <property type="entry name" value="ETHRSPELEMNT"/>
</dbReference>
<protein>
    <recommendedName>
        <fullName evidence="8">AP2/ERF domain-containing protein</fullName>
    </recommendedName>
</protein>
<dbReference type="CDD" id="cd00018">
    <property type="entry name" value="AP2"/>
    <property type="match status" value="1"/>
</dbReference>
<feature type="domain" description="AP2/ERF" evidence="8">
    <location>
        <begin position="312"/>
        <end position="369"/>
    </location>
</feature>
<dbReference type="InterPro" id="IPR036955">
    <property type="entry name" value="AP2/ERF_dom_sf"/>
</dbReference>
<evidence type="ECO:0000256" key="3">
    <source>
        <dbReference type="ARBA" id="ARBA00023125"/>
    </source>
</evidence>
<keyword evidence="6" id="KW-1133">Transmembrane helix</keyword>
<dbReference type="Gene3D" id="3.80.10.10">
    <property type="entry name" value="Ribonuclease Inhibitor"/>
    <property type="match status" value="1"/>
</dbReference>
<keyword evidence="5" id="KW-0539">Nucleus</keyword>
<dbReference type="PANTHER" id="PTHR31677:SF202">
    <property type="entry name" value="ETHYLENE-RESPONSIVE TRANSCRIPTION FACTOR 12"/>
    <property type="match status" value="1"/>
</dbReference>
<dbReference type="InterPro" id="IPR016177">
    <property type="entry name" value="DNA-bd_dom_sf"/>
</dbReference>
<feature type="signal peptide" evidence="7">
    <location>
        <begin position="1"/>
        <end position="17"/>
    </location>
</feature>
<dbReference type="SMART" id="SM00380">
    <property type="entry name" value="AP2"/>
    <property type="match status" value="1"/>
</dbReference>
<reference evidence="9 10" key="1">
    <citation type="submission" date="2020-04" db="EMBL/GenBank/DDBJ databases">
        <title>Plant Genome Project.</title>
        <authorList>
            <person name="Zhang R.-G."/>
        </authorList>
    </citation>
    <scope>NUCLEOTIDE SEQUENCE [LARGE SCALE GENOMIC DNA]</scope>
    <source>
        <strain evidence="9">YNK0</strain>
        <tissue evidence="9">Leaf</tissue>
    </source>
</reference>
<dbReference type="GO" id="GO:0005634">
    <property type="term" value="C:nucleus"/>
    <property type="evidence" value="ECO:0007669"/>
    <property type="project" value="UniProtKB-SubCell"/>
</dbReference>
<evidence type="ECO:0000256" key="5">
    <source>
        <dbReference type="ARBA" id="ARBA00023242"/>
    </source>
</evidence>